<name>A0AA40FNT6_9HYME</name>
<gene>
    <name evidence="1" type="ORF">K0M31_009947</name>
</gene>
<accession>A0AA40FNT6</accession>
<sequence>MFSCSEIGYFASRTSSVSVVEGAVLLTRRYEPSTTSHRLTPLSPPRTSPNGFAGLLQIAAGIDAPVAAKELT</sequence>
<reference evidence="1" key="1">
    <citation type="submission" date="2021-10" db="EMBL/GenBank/DDBJ databases">
        <title>Melipona bicolor Genome sequencing and assembly.</title>
        <authorList>
            <person name="Araujo N.S."/>
            <person name="Arias M.C."/>
        </authorList>
    </citation>
    <scope>NUCLEOTIDE SEQUENCE</scope>
    <source>
        <strain evidence="1">USP_2M_L1-L4_2017</strain>
        <tissue evidence="1">Whole body</tissue>
    </source>
</reference>
<keyword evidence="2" id="KW-1185">Reference proteome</keyword>
<comment type="caution">
    <text evidence="1">The sequence shown here is derived from an EMBL/GenBank/DDBJ whole genome shotgun (WGS) entry which is preliminary data.</text>
</comment>
<proteinExistence type="predicted"/>
<dbReference type="EMBL" id="JAHYIQ010000024">
    <property type="protein sequence ID" value="KAK1122107.1"/>
    <property type="molecule type" value="Genomic_DNA"/>
</dbReference>
<evidence type="ECO:0000313" key="2">
    <source>
        <dbReference type="Proteomes" id="UP001177670"/>
    </source>
</evidence>
<protein>
    <submittedName>
        <fullName evidence="1">Uncharacterized protein</fullName>
    </submittedName>
</protein>
<dbReference type="Proteomes" id="UP001177670">
    <property type="component" value="Unassembled WGS sequence"/>
</dbReference>
<dbReference type="AlphaFoldDB" id="A0AA40FNT6"/>
<organism evidence="1 2">
    <name type="scientific">Melipona bicolor</name>
    <dbReference type="NCBI Taxonomy" id="60889"/>
    <lineage>
        <taxon>Eukaryota</taxon>
        <taxon>Metazoa</taxon>
        <taxon>Ecdysozoa</taxon>
        <taxon>Arthropoda</taxon>
        <taxon>Hexapoda</taxon>
        <taxon>Insecta</taxon>
        <taxon>Pterygota</taxon>
        <taxon>Neoptera</taxon>
        <taxon>Endopterygota</taxon>
        <taxon>Hymenoptera</taxon>
        <taxon>Apocrita</taxon>
        <taxon>Aculeata</taxon>
        <taxon>Apoidea</taxon>
        <taxon>Anthophila</taxon>
        <taxon>Apidae</taxon>
        <taxon>Melipona</taxon>
    </lineage>
</organism>
<evidence type="ECO:0000313" key="1">
    <source>
        <dbReference type="EMBL" id="KAK1122107.1"/>
    </source>
</evidence>